<dbReference type="CDD" id="cd01335">
    <property type="entry name" value="Radical_SAM"/>
    <property type="match status" value="1"/>
</dbReference>
<dbReference type="GO" id="GO:0016491">
    <property type="term" value="F:oxidoreductase activity"/>
    <property type="evidence" value="ECO:0007669"/>
    <property type="project" value="UniProtKB-KW"/>
</dbReference>
<evidence type="ECO:0000313" key="10">
    <source>
        <dbReference type="Proteomes" id="UP000198601"/>
    </source>
</evidence>
<keyword evidence="7" id="KW-0411">Iron-sulfur</keyword>
<dbReference type="InterPro" id="IPR013785">
    <property type="entry name" value="Aldolase_TIM"/>
</dbReference>
<accession>A0A1G4R4K0</accession>
<evidence type="ECO:0000256" key="7">
    <source>
        <dbReference type="ARBA" id="ARBA00023014"/>
    </source>
</evidence>
<evidence type="ECO:0000259" key="8">
    <source>
        <dbReference type="PROSITE" id="PS51918"/>
    </source>
</evidence>
<protein>
    <submittedName>
        <fullName evidence="9">Radical SAM additional 4Fe4S-binding SPASM domain-containing protein</fullName>
    </submittedName>
</protein>
<dbReference type="SUPFAM" id="SSF102114">
    <property type="entry name" value="Radical SAM enzymes"/>
    <property type="match status" value="1"/>
</dbReference>
<dbReference type="GO" id="GO:0046872">
    <property type="term" value="F:metal ion binding"/>
    <property type="evidence" value="ECO:0007669"/>
    <property type="project" value="UniProtKB-KW"/>
</dbReference>
<keyword evidence="3" id="KW-0949">S-adenosyl-L-methionine</keyword>
<dbReference type="PANTHER" id="PTHR11228:SF7">
    <property type="entry name" value="PQQA PEPTIDE CYCLASE"/>
    <property type="match status" value="1"/>
</dbReference>
<dbReference type="InterPro" id="IPR007197">
    <property type="entry name" value="rSAM"/>
</dbReference>
<proteinExistence type="predicted"/>
<dbReference type="PANTHER" id="PTHR11228">
    <property type="entry name" value="RADICAL SAM DOMAIN PROTEIN"/>
    <property type="match status" value="1"/>
</dbReference>
<dbReference type="SFLD" id="SFLDG01067">
    <property type="entry name" value="SPASM/twitch_domain_containing"/>
    <property type="match status" value="1"/>
</dbReference>
<dbReference type="Pfam" id="PF13186">
    <property type="entry name" value="SPASM"/>
    <property type="match status" value="1"/>
</dbReference>
<dbReference type="GO" id="GO:0051539">
    <property type="term" value="F:4 iron, 4 sulfur cluster binding"/>
    <property type="evidence" value="ECO:0007669"/>
    <property type="project" value="UniProtKB-KW"/>
</dbReference>
<evidence type="ECO:0000256" key="4">
    <source>
        <dbReference type="ARBA" id="ARBA00022723"/>
    </source>
</evidence>
<evidence type="ECO:0000256" key="3">
    <source>
        <dbReference type="ARBA" id="ARBA00022691"/>
    </source>
</evidence>
<feature type="domain" description="Radical SAM core" evidence="8">
    <location>
        <begin position="19"/>
        <end position="241"/>
    </location>
</feature>
<dbReference type="InterPro" id="IPR023885">
    <property type="entry name" value="4Fe4S-binding_SPASM_dom"/>
</dbReference>
<dbReference type="SFLD" id="SFLDG01387">
    <property type="entry name" value="BtrN-like_SPASM_domain_contain"/>
    <property type="match status" value="1"/>
</dbReference>
<keyword evidence="10" id="KW-1185">Reference proteome</keyword>
<dbReference type="PROSITE" id="PS01305">
    <property type="entry name" value="MOAA_NIFB_PQQE"/>
    <property type="match status" value="1"/>
</dbReference>
<comment type="cofactor">
    <cofactor evidence="1">
        <name>[4Fe-4S] cluster</name>
        <dbReference type="ChEBI" id="CHEBI:49883"/>
    </cofactor>
</comment>
<dbReference type="Proteomes" id="UP000198601">
    <property type="component" value="Unassembled WGS sequence"/>
</dbReference>
<keyword evidence="4" id="KW-0479">Metal-binding</keyword>
<evidence type="ECO:0000256" key="2">
    <source>
        <dbReference type="ARBA" id="ARBA00022485"/>
    </source>
</evidence>
<dbReference type="InterPro" id="IPR000385">
    <property type="entry name" value="MoaA_NifB_PqqE_Fe-S-bd_CS"/>
</dbReference>
<dbReference type="CDD" id="cd21109">
    <property type="entry name" value="SPASM"/>
    <property type="match status" value="1"/>
</dbReference>
<sequence>MSVQLRNDTASTISPLLSMSAPRWIWLQLLEACNLRCKMCYEWGDNGAYKERTTLTQLDIKVVKQIIEDCSPVKPYYDLFGGEPLMYPQIDEVLAALKYYGSQVAFPTNGTLLEKHAEMIIENEPHRVWVSMDGPEEINDQQRGKGVFKRAIRGIEKLHALREEKGKEFPKIGTIFIITPLTYMHVEELFFKSMDITKLDHISLEFQSFITPEDHMNYRNILKDNFDLDTDAAVSKGFVRELSEFSEMDAKEIARQVRNIEEYCKEKGVYFNAYPQNMTEETVELYFSGNSHKLSHAKKRCEFPWLSTEINARGDVTSCHAFYDLTLGNVNEQRLIDIWNGPKYKQYRNYLKKNSFPICQACCLNFKTKTEK</sequence>
<gene>
    <name evidence="9" type="ORF">SAMN04487970_1011145</name>
</gene>
<dbReference type="EMBL" id="FMTT01000011">
    <property type="protein sequence ID" value="SCW51555.1"/>
    <property type="molecule type" value="Genomic_DNA"/>
</dbReference>
<keyword evidence="2" id="KW-0004">4Fe-4S</keyword>
<evidence type="ECO:0000256" key="6">
    <source>
        <dbReference type="ARBA" id="ARBA00023004"/>
    </source>
</evidence>
<dbReference type="AlphaFoldDB" id="A0A1G4R4K0"/>
<dbReference type="STRING" id="624147.SAMN04487970_1011145"/>
<keyword evidence="6" id="KW-0408">Iron</keyword>
<dbReference type="InterPro" id="IPR034391">
    <property type="entry name" value="AdoMet-like_SPASM_containing"/>
</dbReference>
<evidence type="ECO:0000256" key="1">
    <source>
        <dbReference type="ARBA" id="ARBA00001966"/>
    </source>
</evidence>
<dbReference type="InterPro" id="IPR050377">
    <property type="entry name" value="Radical_SAM_PqqE_MftC-like"/>
</dbReference>
<organism evidence="9 10">
    <name type="scientific">Paenibacillus tianmuensis</name>
    <dbReference type="NCBI Taxonomy" id="624147"/>
    <lineage>
        <taxon>Bacteria</taxon>
        <taxon>Bacillati</taxon>
        <taxon>Bacillota</taxon>
        <taxon>Bacilli</taxon>
        <taxon>Bacillales</taxon>
        <taxon>Paenibacillaceae</taxon>
        <taxon>Paenibacillus</taxon>
    </lineage>
</organism>
<dbReference type="RefSeq" id="WP_245719605.1">
    <property type="nucleotide sequence ID" value="NZ_FMTT01000011.1"/>
</dbReference>
<dbReference type="Gene3D" id="3.20.20.70">
    <property type="entry name" value="Aldolase class I"/>
    <property type="match status" value="1"/>
</dbReference>
<dbReference type="InterPro" id="IPR058240">
    <property type="entry name" value="rSAM_sf"/>
</dbReference>
<evidence type="ECO:0000256" key="5">
    <source>
        <dbReference type="ARBA" id="ARBA00023002"/>
    </source>
</evidence>
<dbReference type="PROSITE" id="PS51918">
    <property type="entry name" value="RADICAL_SAM"/>
    <property type="match status" value="1"/>
</dbReference>
<dbReference type="SFLD" id="SFLDS00029">
    <property type="entry name" value="Radical_SAM"/>
    <property type="match status" value="1"/>
</dbReference>
<evidence type="ECO:0000313" key="9">
    <source>
        <dbReference type="EMBL" id="SCW51555.1"/>
    </source>
</evidence>
<reference evidence="10" key="1">
    <citation type="submission" date="2016-10" db="EMBL/GenBank/DDBJ databases">
        <authorList>
            <person name="Varghese N."/>
            <person name="Submissions S."/>
        </authorList>
    </citation>
    <scope>NUCLEOTIDE SEQUENCE [LARGE SCALE GENOMIC DNA]</scope>
    <source>
        <strain evidence="10">CGMCC 1.8946</strain>
    </source>
</reference>
<name>A0A1G4R4K0_9BACL</name>
<dbReference type="Pfam" id="PF04055">
    <property type="entry name" value="Radical_SAM"/>
    <property type="match status" value="1"/>
</dbReference>
<keyword evidence="5" id="KW-0560">Oxidoreductase</keyword>